<evidence type="ECO:0000313" key="1">
    <source>
        <dbReference type="EMBL" id="JAP23948.1"/>
    </source>
</evidence>
<protein>
    <submittedName>
        <fullName evidence="1">Putative ovule protein</fullName>
    </submittedName>
</protein>
<proteinExistence type="predicted"/>
<accession>A0A0V0HU48</accession>
<organism evidence="1">
    <name type="scientific">Solanum chacoense</name>
    <name type="common">Chaco potato</name>
    <dbReference type="NCBI Taxonomy" id="4108"/>
    <lineage>
        <taxon>Eukaryota</taxon>
        <taxon>Viridiplantae</taxon>
        <taxon>Streptophyta</taxon>
        <taxon>Embryophyta</taxon>
        <taxon>Tracheophyta</taxon>
        <taxon>Spermatophyta</taxon>
        <taxon>Magnoliopsida</taxon>
        <taxon>eudicotyledons</taxon>
        <taxon>Gunneridae</taxon>
        <taxon>Pentapetalae</taxon>
        <taxon>asterids</taxon>
        <taxon>lamiids</taxon>
        <taxon>Solanales</taxon>
        <taxon>Solanaceae</taxon>
        <taxon>Solanoideae</taxon>
        <taxon>Solaneae</taxon>
        <taxon>Solanum</taxon>
    </lineage>
</organism>
<dbReference type="AlphaFoldDB" id="A0A0V0HU48"/>
<sequence>MEWISWTLREASKSKGNSVRRWKKKDAFSEIYCARNFNKFGRYISLINIRGRRRAVIIIPELNFNSGWTGIAEKVGRFISSHKRGGELREA</sequence>
<dbReference type="EMBL" id="GEDG01014922">
    <property type="protein sequence ID" value="JAP23948.1"/>
    <property type="molecule type" value="Transcribed_RNA"/>
</dbReference>
<name>A0A0V0HU48_SOLCH</name>
<reference evidence="1" key="1">
    <citation type="submission" date="2015-12" db="EMBL/GenBank/DDBJ databases">
        <title>Gene expression during late stages of embryo sac development: a critical building block for successful pollen-pistil interactions.</title>
        <authorList>
            <person name="Liu Y."/>
            <person name="Joly V."/>
            <person name="Sabar M."/>
            <person name="Matton D.P."/>
        </authorList>
    </citation>
    <scope>NUCLEOTIDE SEQUENCE</scope>
</reference>